<dbReference type="Proteomes" id="UP001324270">
    <property type="component" value="Unassembled WGS sequence"/>
</dbReference>
<organism evidence="1 2">
    <name type="scientific">Capnocytophaga gingivalis</name>
    <dbReference type="NCBI Taxonomy" id="1017"/>
    <lineage>
        <taxon>Bacteria</taxon>
        <taxon>Pseudomonadati</taxon>
        <taxon>Bacteroidota</taxon>
        <taxon>Flavobacteriia</taxon>
        <taxon>Flavobacteriales</taxon>
        <taxon>Flavobacteriaceae</taxon>
        <taxon>Capnocytophaga</taxon>
    </lineage>
</organism>
<comment type="caution">
    <text evidence="1">The sequence shown here is derived from an EMBL/GenBank/DDBJ whole genome shotgun (WGS) entry which is preliminary data.</text>
</comment>
<dbReference type="RefSeq" id="WP_323979460.1">
    <property type="nucleotide sequence ID" value="NZ_JAYKBV010000008.1"/>
</dbReference>
<evidence type="ECO:0000313" key="2">
    <source>
        <dbReference type="Proteomes" id="UP001324270"/>
    </source>
</evidence>
<gene>
    <name evidence="1" type="ORF">VJJ49_07280</name>
</gene>
<keyword evidence="2" id="KW-1185">Reference proteome</keyword>
<dbReference type="EMBL" id="JAYKBV010000008">
    <property type="protein sequence ID" value="MEB3040495.1"/>
    <property type="molecule type" value="Genomic_DNA"/>
</dbReference>
<evidence type="ECO:0000313" key="1">
    <source>
        <dbReference type="EMBL" id="MEB3040495.1"/>
    </source>
</evidence>
<sequence length="155" mass="18665">MTYKEYELYKKISFVERYEKLSVKFQFEERLDYSKENVLDLIKKIGYTAKYVKKDNFFKIEEKKGIIKFYLNICLKYSNVELVIGATNIIEDKFLIGGVFVRICTEVNYYKGISLDENIKKPKFRNYEDLEEILTEAFAIYEDFKTEVLKVDWEQ</sequence>
<proteinExistence type="predicted"/>
<evidence type="ECO:0008006" key="3">
    <source>
        <dbReference type="Google" id="ProtNLM"/>
    </source>
</evidence>
<name>A0ABU5Y9Q8_9FLAO</name>
<accession>A0ABU5Y9Q8</accession>
<protein>
    <recommendedName>
        <fullName evidence="3">Immunity protein 12 domain-containing protein</fullName>
    </recommendedName>
</protein>
<reference evidence="1 2" key="1">
    <citation type="submission" date="2023-12" db="EMBL/GenBank/DDBJ databases">
        <title>Genomic sequences of Capnocytophaga and Parvimonas strains.</title>
        <authorList>
            <person name="Watt R.M."/>
            <person name="Wang M."/>
            <person name="Yang T."/>
            <person name="Tong W.M."/>
        </authorList>
    </citation>
    <scope>NUCLEOTIDE SEQUENCE [LARGE SCALE GENOMIC DNA]</scope>
    <source>
        <strain evidence="1 2">CCUG 13156</strain>
    </source>
</reference>